<proteinExistence type="predicted"/>
<reference evidence="3 4" key="1">
    <citation type="submission" date="2019-04" db="EMBL/GenBank/DDBJ databases">
        <title>High contiguity whole genome sequence and gene annotation resource for two Venturia nashicola isolates.</title>
        <authorList>
            <person name="Prokchorchik M."/>
            <person name="Won K."/>
            <person name="Lee Y."/>
            <person name="Choi E.D."/>
            <person name="Segonzac C."/>
            <person name="Sohn K.H."/>
        </authorList>
    </citation>
    <scope>NUCLEOTIDE SEQUENCE [LARGE SCALE GENOMIC DNA]</scope>
    <source>
        <strain evidence="3 4">PRI2</strain>
    </source>
</reference>
<evidence type="ECO:0000313" key="4">
    <source>
        <dbReference type="Proteomes" id="UP000298493"/>
    </source>
</evidence>
<feature type="compositionally biased region" description="Basic and acidic residues" evidence="1">
    <location>
        <begin position="1"/>
        <end position="27"/>
    </location>
</feature>
<keyword evidence="2" id="KW-0812">Transmembrane</keyword>
<gene>
    <name evidence="3" type="ORF">E6O75_ATG05829</name>
</gene>
<organism evidence="3 4">
    <name type="scientific">Venturia nashicola</name>
    <dbReference type="NCBI Taxonomy" id="86259"/>
    <lineage>
        <taxon>Eukaryota</taxon>
        <taxon>Fungi</taxon>
        <taxon>Dikarya</taxon>
        <taxon>Ascomycota</taxon>
        <taxon>Pezizomycotina</taxon>
        <taxon>Dothideomycetes</taxon>
        <taxon>Pleosporomycetidae</taxon>
        <taxon>Venturiales</taxon>
        <taxon>Venturiaceae</taxon>
        <taxon>Venturia</taxon>
    </lineage>
</organism>
<accession>A0A4Z1NYJ3</accession>
<evidence type="ECO:0000256" key="1">
    <source>
        <dbReference type="SAM" id="MobiDB-lite"/>
    </source>
</evidence>
<sequence length="133" mass="14653">MGGESCRGEEARRRGGEESRTRRRDIGEDIGWDIGQQRNRSRHVQRARHESMKVDRTGRGGGDGRTKVVYSEEAGSGSDQRGTEMRARLTRLLHCFTGFCGRPGDGLAALAMVYVAALAMVYVAALAMVLPRQ</sequence>
<dbReference type="Proteomes" id="UP000298493">
    <property type="component" value="Unassembled WGS sequence"/>
</dbReference>
<comment type="caution">
    <text evidence="3">The sequence shown here is derived from an EMBL/GenBank/DDBJ whole genome shotgun (WGS) entry which is preliminary data.</text>
</comment>
<keyword evidence="2" id="KW-0472">Membrane</keyword>
<protein>
    <submittedName>
        <fullName evidence="3">Uncharacterized protein</fullName>
    </submittedName>
</protein>
<evidence type="ECO:0000313" key="3">
    <source>
        <dbReference type="EMBL" id="TID18708.1"/>
    </source>
</evidence>
<dbReference type="EMBL" id="SNSC02000013">
    <property type="protein sequence ID" value="TID18708.1"/>
    <property type="molecule type" value="Genomic_DNA"/>
</dbReference>
<name>A0A4Z1NYJ3_9PEZI</name>
<feature type="transmembrane region" description="Helical" evidence="2">
    <location>
        <begin position="107"/>
        <end position="130"/>
    </location>
</feature>
<dbReference type="AlphaFoldDB" id="A0A4Z1NYJ3"/>
<keyword evidence="2" id="KW-1133">Transmembrane helix</keyword>
<keyword evidence="4" id="KW-1185">Reference proteome</keyword>
<evidence type="ECO:0000256" key="2">
    <source>
        <dbReference type="SAM" id="Phobius"/>
    </source>
</evidence>
<feature type="region of interest" description="Disordered" evidence="1">
    <location>
        <begin position="1"/>
        <end position="82"/>
    </location>
</feature>
<feature type="compositionally biased region" description="Basic and acidic residues" evidence="1">
    <location>
        <begin position="47"/>
        <end position="66"/>
    </location>
</feature>